<evidence type="ECO:0008006" key="3">
    <source>
        <dbReference type="Google" id="ProtNLM"/>
    </source>
</evidence>
<dbReference type="Proteomes" id="UP000596083">
    <property type="component" value="Chromosome"/>
</dbReference>
<organism evidence="1 2">
    <name type="scientific">Martelella lutilitoris</name>
    <dbReference type="NCBI Taxonomy" id="2583532"/>
    <lineage>
        <taxon>Bacteria</taxon>
        <taxon>Pseudomonadati</taxon>
        <taxon>Pseudomonadota</taxon>
        <taxon>Alphaproteobacteria</taxon>
        <taxon>Hyphomicrobiales</taxon>
        <taxon>Aurantimonadaceae</taxon>
        <taxon>Martelella</taxon>
    </lineage>
</organism>
<dbReference type="InterPro" id="IPR013320">
    <property type="entry name" value="ConA-like_dom_sf"/>
</dbReference>
<dbReference type="Gene3D" id="2.60.120.200">
    <property type="match status" value="1"/>
</dbReference>
<sequence length="250" mass="25564">MAGFQLDGYFTDPLVPYELASTPVMAIPGLSWFQPAPSLIAVSGSDVTQLNDRAGGAATLTPSNTDREALYAADAPDIGGSALHFDGVGAKQYLINGSGLDTTGPYTVSLVAKYVEVTTASPNKMLLGSAGNNWFLGRTAAGNMRLNSGTGQVNVAYDESKWFSVVASFDGTTTASVSISGGAPVTGTVQNLASSGFVLSGISSGGGAYWEGYINNVQIIDGLDLHAEANAARLAALHAFNEAVYGVPAG</sequence>
<accession>A0A7T7HHG5</accession>
<reference evidence="1 2" key="1">
    <citation type="submission" date="2020-12" db="EMBL/GenBank/DDBJ databases">
        <authorList>
            <person name="Zheng R.K."/>
            <person name="Sun C.M."/>
        </authorList>
    </citation>
    <scope>NUCLEOTIDE SEQUENCE [LARGE SCALE GENOMIC DNA]</scope>
    <source>
        <strain evidence="1 2">ZRK001</strain>
    </source>
</reference>
<name>A0A7T7HHG5_9HYPH</name>
<gene>
    <name evidence="1" type="ORF">JET14_13180</name>
</gene>
<evidence type="ECO:0000313" key="2">
    <source>
        <dbReference type="Proteomes" id="UP000596083"/>
    </source>
</evidence>
<evidence type="ECO:0000313" key="1">
    <source>
        <dbReference type="EMBL" id="QQM29280.1"/>
    </source>
</evidence>
<proteinExistence type="predicted"/>
<dbReference type="RefSeq" id="WP_200334100.1">
    <property type="nucleotide sequence ID" value="NZ_CP066786.1"/>
</dbReference>
<dbReference type="EMBL" id="CP066786">
    <property type="protein sequence ID" value="QQM29280.1"/>
    <property type="molecule type" value="Genomic_DNA"/>
</dbReference>
<protein>
    <recommendedName>
        <fullName evidence="3">LamG domain-containing protein</fullName>
    </recommendedName>
</protein>
<dbReference type="SUPFAM" id="SSF49899">
    <property type="entry name" value="Concanavalin A-like lectins/glucanases"/>
    <property type="match status" value="1"/>
</dbReference>
<dbReference type="AlphaFoldDB" id="A0A7T7HHG5"/>
<dbReference type="KEGG" id="mlut:JET14_13180"/>